<evidence type="ECO:0000256" key="4">
    <source>
        <dbReference type="ARBA" id="ARBA00023015"/>
    </source>
</evidence>
<evidence type="ECO:0000259" key="9">
    <source>
        <dbReference type="PROSITE" id="PS01124"/>
    </source>
</evidence>
<dbReference type="PRINTS" id="PR00032">
    <property type="entry name" value="HTHARAC"/>
</dbReference>
<evidence type="ECO:0000256" key="2">
    <source>
        <dbReference type="ARBA" id="ARBA00012438"/>
    </source>
</evidence>
<dbReference type="GO" id="GO:0043565">
    <property type="term" value="F:sequence-specific DNA binding"/>
    <property type="evidence" value="ECO:0007669"/>
    <property type="project" value="InterPro"/>
</dbReference>
<comment type="caution">
    <text evidence="12">The sequence shown here is derived from an EMBL/GenBank/DDBJ whole genome shotgun (WGS) entry which is preliminary data.</text>
</comment>
<dbReference type="SUPFAM" id="SSF52172">
    <property type="entry name" value="CheY-like"/>
    <property type="match status" value="1"/>
</dbReference>
<keyword evidence="3" id="KW-0597">Phosphoprotein</keyword>
<dbReference type="SUPFAM" id="SSF47384">
    <property type="entry name" value="Homodimeric domain of signal transducing histidine kinase"/>
    <property type="match status" value="1"/>
</dbReference>
<keyword evidence="12" id="KW-0808">Transferase</keyword>
<dbReference type="Proteomes" id="UP000555103">
    <property type="component" value="Unassembled WGS sequence"/>
</dbReference>
<dbReference type="PROSITE" id="PS50109">
    <property type="entry name" value="HIS_KIN"/>
    <property type="match status" value="1"/>
</dbReference>
<evidence type="ECO:0000313" key="13">
    <source>
        <dbReference type="Proteomes" id="UP000555103"/>
    </source>
</evidence>
<name>A0A840CJ92_9BACT</name>
<dbReference type="InterPro" id="IPR011123">
    <property type="entry name" value="Y_Y_Y"/>
</dbReference>
<dbReference type="PROSITE" id="PS50110">
    <property type="entry name" value="RESPONSE_REGULATORY"/>
    <property type="match status" value="1"/>
</dbReference>
<dbReference type="InterPro" id="IPR015943">
    <property type="entry name" value="WD40/YVTN_repeat-like_dom_sf"/>
</dbReference>
<dbReference type="InterPro" id="IPR018062">
    <property type="entry name" value="HTH_AraC-typ_CS"/>
</dbReference>
<comment type="caution">
    <text evidence="7">Lacks conserved residue(s) required for the propagation of feature annotation.</text>
</comment>
<keyword evidence="13" id="KW-1185">Reference proteome</keyword>
<dbReference type="InterPro" id="IPR018060">
    <property type="entry name" value="HTH_AraC"/>
</dbReference>
<dbReference type="InterPro" id="IPR020449">
    <property type="entry name" value="Tscrpt_reg_AraC-type_HTH"/>
</dbReference>
<keyword evidence="8" id="KW-1133">Transmembrane helix</keyword>
<dbReference type="EMBL" id="JACIEP010000004">
    <property type="protein sequence ID" value="MBB4035416.1"/>
    <property type="molecule type" value="Genomic_DNA"/>
</dbReference>
<dbReference type="InterPro" id="IPR001789">
    <property type="entry name" value="Sig_transdc_resp-reg_receiver"/>
</dbReference>
<dbReference type="PANTHER" id="PTHR43547:SF2">
    <property type="entry name" value="HYBRID SIGNAL TRANSDUCTION HISTIDINE KINASE C"/>
    <property type="match status" value="1"/>
</dbReference>
<gene>
    <name evidence="12" type="ORF">GGR21_001309</name>
</gene>
<protein>
    <recommendedName>
        <fullName evidence="2">histidine kinase</fullName>
        <ecNumber evidence="2">2.7.13.3</ecNumber>
    </recommendedName>
</protein>
<dbReference type="EC" id="2.7.13.3" evidence="2"/>
<dbReference type="Pfam" id="PF07495">
    <property type="entry name" value="Y_Y_Y"/>
    <property type="match status" value="1"/>
</dbReference>
<evidence type="ECO:0000256" key="8">
    <source>
        <dbReference type="SAM" id="Phobius"/>
    </source>
</evidence>
<dbReference type="Pfam" id="PF00072">
    <property type="entry name" value="Response_reg"/>
    <property type="match status" value="1"/>
</dbReference>
<evidence type="ECO:0000259" key="10">
    <source>
        <dbReference type="PROSITE" id="PS50109"/>
    </source>
</evidence>
<organism evidence="12 13">
    <name type="scientific">Dysgonomonas hofstadii</name>
    <dbReference type="NCBI Taxonomy" id="637886"/>
    <lineage>
        <taxon>Bacteria</taxon>
        <taxon>Pseudomonadati</taxon>
        <taxon>Bacteroidota</taxon>
        <taxon>Bacteroidia</taxon>
        <taxon>Bacteroidales</taxon>
        <taxon>Dysgonomonadaceae</taxon>
        <taxon>Dysgonomonas</taxon>
    </lineage>
</organism>
<dbReference type="SUPFAM" id="SSF46689">
    <property type="entry name" value="Homeodomain-like"/>
    <property type="match status" value="1"/>
</dbReference>
<dbReference type="InterPro" id="IPR011006">
    <property type="entry name" value="CheY-like_superfamily"/>
</dbReference>
<feature type="transmembrane region" description="Helical" evidence="8">
    <location>
        <begin position="779"/>
        <end position="797"/>
    </location>
</feature>
<evidence type="ECO:0000256" key="3">
    <source>
        <dbReference type="ARBA" id="ARBA00022553"/>
    </source>
</evidence>
<dbReference type="SUPFAM" id="SSF55874">
    <property type="entry name" value="ATPase domain of HSP90 chaperone/DNA topoisomerase II/histidine kinase"/>
    <property type="match status" value="1"/>
</dbReference>
<keyword evidence="12" id="KW-0418">Kinase</keyword>
<feature type="domain" description="Response regulatory" evidence="11">
    <location>
        <begin position="1074"/>
        <end position="1190"/>
    </location>
</feature>
<dbReference type="Gene3D" id="2.60.40.10">
    <property type="entry name" value="Immunoglobulins"/>
    <property type="match status" value="1"/>
</dbReference>
<dbReference type="GO" id="GO:0003700">
    <property type="term" value="F:DNA-binding transcription factor activity"/>
    <property type="evidence" value="ECO:0007669"/>
    <property type="project" value="InterPro"/>
</dbReference>
<keyword evidence="5 12" id="KW-0238">DNA-binding</keyword>
<dbReference type="InterPro" id="IPR013783">
    <property type="entry name" value="Ig-like_fold"/>
</dbReference>
<dbReference type="Gene3D" id="3.30.565.10">
    <property type="entry name" value="Histidine kinase-like ATPase, C-terminal domain"/>
    <property type="match status" value="1"/>
</dbReference>
<dbReference type="PANTHER" id="PTHR43547">
    <property type="entry name" value="TWO-COMPONENT HISTIDINE KINASE"/>
    <property type="match status" value="1"/>
</dbReference>
<evidence type="ECO:0000259" key="11">
    <source>
        <dbReference type="PROSITE" id="PS50110"/>
    </source>
</evidence>
<evidence type="ECO:0000256" key="5">
    <source>
        <dbReference type="ARBA" id="ARBA00023125"/>
    </source>
</evidence>
<keyword evidence="6" id="KW-0804">Transcription</keyword>
<dbReference type="GO" id="GO:0000155">
    <property type="term" value="F:phosphorelay sensor kinase activity"/>
    <property type="evidence" value="ECO:0007669"/>
    <property type="project" value="InterPro"/>
</dbReference>
<dbReference type="Gene3D" id="2.130.10.10">
    <property type="entry name" value="YVTN repeat-like/Quinoprotein amine dehydrogenase"/>
    <property type="match status" value="3"/>
</dbReference>
<dbReference type="SMART" id="SM00448">
    <property type="entry name" value="REC"/>
    <property type="match status" value="1"/>
</dbReference>
<evidence type="ECO:0000313" key="12">
    <source>
        <dbReference type="EMBL" id="MBB4035416.1"/>
    </source>
</evidence>
<dbReference type="RefSeq" id="WP_183306359.1">
    <property type="nucleotide sequence ID" value="NZ_JACIEP010000004.1"/>
</dbReference>
<reference evidence="12 13" key="1">
    <citation type="submission" date="2020-08" db="EMBL/GenBank/DDBJ databases">
        <title>Genomic Encyclopedia of Type Strains, Phase IV (KMG-IV): sequencing the most valuable type-strain genomes for metagenomic binning, comparative biology and taxonomic classification.</title>
        <authorList>
            <person name="Goeker M."/>
        </authorList>
    </citation>
    <scope>NUCLEOTIDE SEQUENCE [LARGE SCALE GENOMIC DNA]</scope>
    <source>
        <strain evidence="12 13">DSM 104969</strain>
    </source>
</reference>
<dbReference type="Gene3D" id="3.40.50.2300">
    <property type="match status" value="1"/>
</dbReference>
<keyword evidence="8" id="KW-0472">Membrane</keyword>
<dbReference type="InterPro" id="IPR009057">
    <property type="entry name" value="Homeodomain-like_sf"/>
</dbReference>
<accession>A0A840CJ92</accession>
<dbReference type="SMART" id="SM00388">
    <property type="entry name" value="HisKA"/>
    <property type="match status" value="1"/>
</dbReference>
<evidence type="ECO:0000256" key="7">
    <source>
        <dbReference type="PROSITE-ProRule" id="PRU00169"/>
    </source>
</evidence>
<feature type="domain" description="HTH araC/xylS-type" evidence="9">
    <location>
        <begin position="1222"/>
        <end position="1321"/>
    </location>
</feature>
<comment type="catalytic activity">
    <reaction evidence="1">
        <text>ATP + protein L-histidine = ADP + protein N-phospho-L-histidine.</text>
        <dbReference type="EC" id="2.7.13.3"/>
    </reaction>
</comment>
<evidence type="ECO:0000256" key="1">
    <source>
        <dbReference type="ARBA" id="ARBA00000085"/>
    </source>
</evidence>
<dbReference type="InterPro" id="IPR011110">
    <property type="entry name" value="Reg_prop"/>
</dbReference>
<dbReference type="Pfam" id="PF12833">
    <property type="entry name" value="HTH_18"/>
    <property type="match status" value="1"/>
</dbReference>
<dbReference type="Gene3D" id="1.10.10.60">
    <property type="entry name" value="Homeodomain-like"/>
    <property type="match status" value="1"/>
</dbReference>
<feature type="domain" description="Histidine kinase" evidence="10">
    <location>
        <begin position="822"/>
        <end position="1031"/>
    </location>
</feature>
<dbReference type="InterPro" id="IPR036890">
    <property type="entry name" value="HATPase_C_sf"/>
</dbReference>
<evidence type="ECO:0000256" key="6">
    <source>
        <dbReference type="ARBA" id="ARBA00023163"/>
    </source>
</evidence>
<dbReference type="PROSITE" id="PS00041">
    <property type="entry name" value="HTH_ARAC_FAMILY_1"/>
    <property type="match status" value="1"/>
</dbReference>
<dbReference type="PROSITE" id="PS01124">
    <property type="entry name" value="HTH_ARAC_FAMILY_2"/>
    <property type="match status" value="1"/>
</dbReference>
<sequence>MKKHIMLLLLLVICGTANAGKLIDYRNMLSRDLLEDNTIVALTKDNKGFVWIATPAALIRFDGSSYSIINKEELIKLFDGKNSIYQLSFQGPDILWICSNIGLFSYNIRTHQLEPIEELAGLRVNSLIIENNILYLNTVRGIMQYLPEERKLNILYALKTRGNTSFAVDMNGYCWFATDKYLLRFPGFAALKKSFDKKETIQIDTLLTYTTNQRILIDSLNIIWMWDKEKLTTAKISGSSALEDIKHQNIEITAIHLLANNNLILCKRGQGNEILYRDKNGFNVQTEKYLATLQYDDLTNTTNVFHVDELENIWIGTRDGLFMLPFGRRNKVHTLTNDVNNHATLSHNTVSSILADDKNNIWVGTAYGLNKLKHEGSGYSIKKYIDNRPTINHVQDNKIEQIAIDSKGIMWLGTKRNLKFYNPAADTYISKPIIEKALEGKNFVKALHRDRNDKVWVGYQNGGLYVIDELKNSVERIDFQSINWDNCTAIQEDMKNVIWASSKVNGILKIEFDNEEQKFKTKQYQILNQIQSNITVNCLYIDKYSNVWAGTESGLYKFSEEKDGFIAMEIDDSGRNINIVGIISDTRGNLWIACTSGMYKYNISEARSYYFSLYDGQLTRPGFVFSCNIDQNGIIYMSGVNGLTYFNPGNIVTDQTHYQVRFTDFRVNNKALEVGSEYLKEDLNFTDKIYLDHKTNQFSFSFAALAYNDDNNRLKHAYKLDGVDKDWIYAGATVPIISYNNLSPGEYTLHIKSTDLNGIWLDNTESLNILIKPAFYQTGYFYTLLLICLAILGWIAFRFQRTQKNLQAQEKIAQSKLDLYTDISYSIKTPLALLQTPLNNLTKHYNAMSEEEIKYMLAIMLRNSNRLSLLVDQLIEFKQVSETDAKLELVEDDFISFAKNIYDGFYDLFSKKEIDFSFTSNVEKQTLVFDPSKMETVIFNLLFNIYKVIKEGEQLTFKCILDESLHQLQVALVIQKENLEPESDRILNNINSSIDVGIPLAGELLKLHHSKLIINDKTNTVSFSISTQTQHLKGNIAIFDETQSQAISDLYANYIEYQSLDDTTIEDYLPHAPLVYLADTDKEMARFIKNVFAPSLMIKTFVNTSDLFNEVMLVKPNLIISEVVFDGKKQGLELCEKVKGDHMLNDIPFVFLTSYTSDPDKKNGYETGCNAYIFKPFDISFLKRRIQSLVENQENIREKIKLELITNPQKIEMQSSDEKFLSKCMSIIEENMENEDFNVEIFAGAINLSTSMLYRRIKNITNLGPNELIKSIRLKRATQLLATDALRISEVAEKVGFLDVRYFSTCFKKEFGVTPSQYLKKGDT</sequence>
<dbReference type="InterPro" id="IPR003661">
    <property type="entry name" value="HisK_dim/P_dom"/>
</dbReference>
<dbReference type="SMART" id="SM00342">
    <property type="entry name" value="HTH_ARAC"/>
    <property type="match status" value="1"/>
</dbReference>
<dbReference type="InterPro" id="IPR036097">
    <property type="entry name" value="HisK_dim/P_sf"/>
</dbReference>
<proteinExistence type="predicted"/>
<dbReference type="SUPFAM" id="SSF63829">
    <property type="entry name" value="Calcium-dependent phosphotriesterase"/>
    <property type="match status" value="1"/>
</dbReference>
<dbReference type="CDD" id="cd00082">
    <property type="entry name" value="HisKA"/>
    <property type="match status" value="1"/>
</dbReference>
<keyword evidence="4" id="KW-0805">Transcription regulation</keyword>
<dbReference type="InterPro" id="IPR005467">
    <property type="entry name" value="His_kinase_dom"/>
</dbReference>
<dbReference type="Pfam" id="PF07494">
    <property type="entry name" value="Reg_prop"/>
    <property type="match status" value="1"/>
</dbReference>
<keyword evidence="8" id="KW-0812">Transmembrane</keyword>